<sequence>MDGMSRDHDMSGMAGAMPPSSMNSGMHGMHRKKMMMHMTFFWGTQTEVLFDGWPGRRTGMYVVSLVFVFVLSFLVEWLSHSRLLKRGSINIPAGTFQTLLYAIRVGLSYLVMLALMSYNGGVFLVAVAGHAFGYLIFGSRVFNKPGHNAVKGFDHHPMTC</sequence>
<reference evidence="9" key="2">
    <citation type="submission" date="2021-01" db="EMBL/GenBank/DDBJ databases">
        <authorList>
            <person name="Lovell J.T."/>
            <person name="Bentley N."/>
            <person name="Bhattarai G."/>
            <person name="Jenkins J.W."/>
            <person name="Sreedasyam A."/>
            <person name="Alarcon Y."/>
            <person name="Bock C."/>
            <person name="Boston L."/>
            <person name="Carlson J."/>
            <person name="Cervantes K."/>
            <person name="Clermont K."/>
            <person name="Krom N."/>
            <person name="Kubenka K."/>
            <person name="Mamidi S."/>
            <person name="Mattison C."/>
            <person name="Monteros M."/>
            <person name="Pisani C."/>
            <person name="Plott C."/>
            <person name="Rajasekar S."/>
            <person name="Rhein H.S."/>
            <person name="Rohla C."/>
            <person name="Song M."/>
            <person name="Hilaire R.S."/>
            <person name="Shu S."/>
            <person name="Wells L."/>
            <person name="Wang X."/>
            <person name="Webber J."/>
            <person name="Heerema R.J."/>
            <person name="Klein P."/>
            <person name="Conner P."/>
            <person name="Grauke L."/>
            <person name="Grimwood J."/>
            <person name="Schmutz J."/>
            <person name="Randall J.J."/>
        </authorList>
    </citation>
    <scope>NUCLEOTIDE SEQUENCE</scope>
    <source>
        <tissue evidence="9">Leaf</tissue>
    </source>
</reference>
<name>A0A8T1NP91_CARIL</name>
<dbReference type="Proteomes" id="UP000811609">
    <property type="component" value="Chromosome 13"/>
</dbReference>
<evidence type="ECO:0000256" key="1">
    <source>
        <dbReference type="ARBA" id="ARBA00006921"/>
    </source>
</evidence>
<evidence type="ECO:0000313" key="9">
    <source>
        <dbReference type="EMBL" id="KAG6681284.1"/>
    </source>
</evidence>
<feature type="compositionally biased region" description="Basic and acidic residues" evidence="7">
    <location>
        <begin position="1"/>
        <end position="10"/>
    </location>
</feature>
<dbReference type="EMBL" id="CM031821">
    <property type="protein sequence ID" value="KAG6631362.1"/>
    <property type="molecule type" value="Genomic_DNA"/>
</dbReference>
<keyword evidence="10" id="KW-1185">Reference proteome</keyword>
<feature type="transmembrane region" description="Helical" evidence="6">
    <location>
        <begin position="60"/>
        <end position="78"/>
    </location>
</feature>
<feature type="region of interest" description="Disordered" evidence="7">
    <location>
        <begin position="1"/>
        <end position="22"/>
    </location>
</feature>
<accession>A0A8T1NP91</accession>
<dbReference type="GO" id="GO:0005886">
    <property type="term" value="C:plasma membrane"/>
    <property type="evidence" value="ECO:0007669"/>
    <property type="project" value="TreeGrafter"/>
</dbReference>
<dbReference type="OrthoDB" id="73901at2759"/>
<dbReference type="Pfam" id="PF04145">
    <property type="entry name" value="Ctr"/>
    <property type="match status" value="2"/>
</dbReference>
<feature type="transmembrane region" description="Helical" evidence="6">
    <location>
        <begin position="99"/>
        <end position="116"/>
    </location>
</feature>
<keyword evidence="6" id="KW-0186">Copper</keyword>
<keyword evidence="5 6" id="KW-0472">Membrane</keyword>
<dbReference type="GO" id="GO:0005375">
    <property type="term" value="F:copper ion transmembrane transporter activity"/>
    <property type="evidence" value="ECO:0007669"/>
    <property type="project" value="UniProtKB-UniRule"/>
</dbReference>
<keyword evidence="6" id="KW-0813">Transport</keyword>
<dbReference type="InterPro" id="IPR007274">
    <property type="entry name" value="Cop_transporter"/>
</dbReference>
<evidence type="ECO:0000256" key="2">
    <source>
        <dbReference type="ARBA" id="ARBA00022692"/>
    </source>
</evidence>
<protein>
    <recommendedName>
        <fullName evidence="6">Copper transport protein</fullName>
    </recommendedName>
</protein>
<evidence type="ECO:0000313" key="10">
    <source>
        <dbReference type="Proteomes" id="UP000811609"/>
    </source>
</evidence>
<feature type="transmembrane region" description="Helical" evidence="6">
    <location>
        <begin position="122"/>
        <end position="142"/>
    </location>
</feature>
<evidence type="ECO:0000256" key="3">
    <source>
        <dbReference type="ARBA" id="ARBA00022796"/>
    </source>
</evidence>
<comment type="similarity">
    <text evidence="1 6">Belongs to the copper transporter (Ctr) (TC 1.A.56) family. SLC31A subfamily.</text>
</comment>
<gene>
    <name evidence="8" type="ORF">CIPAW_13G086800</name>
    <name evidence="9" type="ORF">I3842_13G085600</name>
</gene>
<evidence type="ECO:0000256" key="7">
    <source>
        <dbReference type="SAM" id="MobiDB-lite"/>
    </source>
</evidence>
<dbReference type="AlphaFoldDB" id="A0A8T1NP91"/>
<reference evidence="8" key="1">
    <citation type="submission" date="2020-12" db="EMBL/GenBank/DDBJ databases">
        <title>WGS assembly of Carya illinoinensis cv. Pawnee.</title>
        <authorList>
            <person name="Platts A."/>
            <person name="Shu S."/>
            <person name="Wright S."/>
            <person name="Barry K."/>
            <person name="Edger P."/>
            <person name="Pires J.C."/>
            <person name="Schmutz J."/>
        </authorList>
    </citation>
    <scope>NUCLEOTIDE SEQUENCE</scope>
    <source>
        <tissue evidence="8">Leaf</tissue>
    </source>
</reference>
<proteinExistence type="inferred from homology"/>
<comment type="subcellular location">
    <subcellularLocation>
        <location evidence="6">Membrane</location>
        <topology evidence="6">Multi-pass membrane protein</topology>
    </subcellularLocation>
</comment>
<dbReference type="PANTHER" id="PTHR12483:SF24">
    <property type="entry name" value="COPPER TRANSPORTER 2-RELATED"/>
    <property type="match status" value="1"/>
</dbReference>
<keyword evidence="4 6" id="KW-1133">Transmembrane helix</keyword>
<evidence type="ECO:0000256" key="6">
    <source>
        <dbReference type="RuleBase" id="RU367022"/>
    </source>
</evidence>
<comment type="caution">
    <text evidence="8">The sequence shown here is derived from an EMBL/GenBank/DDBJ whole genome shotgun (WGS) entry which is preliminary data.</text>
</comment>
<evidence type="ECO:0000256" key="4">
    <source>
        <dbReference type="ARBA" id="ARBA00022989"/>
    </source>
</evidence>
<dbReference type="Proteomes" id="UP000811246">
    <property type="component" value="Chromosome 13"/>
</dbReference>
<organism evidence="8 10">
    <name type="scientific">Carya illinoinensis</name>
    <name type="common">Pecan</name>
    <dbReference type="NCBI Taxonomy" id="32201"/>
    <lineage>
        <taxon>Eukaryota</taxon>
        <taxon>Viridiplantae</taxon>
        <taxon>Streptophyta</taxon>
        <taxon>Embryophyta</taxon>
        <taxon>Tracheophyta</taxon>
        <taxon>Spermatophyta</taxon>
        <taxon>Magnoliopsida</taxon>
        <taxon>eudicotyledons</taxon>
        <taxon>Gunneridae</taxon>
        <taxon>Pentapetalae</taxon>
        <taxon>rosids</taxon>
        <taxon>fabids</taxon>
        <taxon>Fagales</taxon>
        <taxon>Juglandaceae</taxon>
        <taxon>Carya</taxon>
    </lineage>
</organism>
<keyword evidence="6" id="KW-0406">Ion transport</keyword>
<evidence type="ECO:0000313" key="8">
    <source>
        <dbReference type="EMBL" id="KAG6631362.1"/>
    </source>
</evidence>
<dbReference type="PANTHER" id="PTHR12483">
    <property type="entry name" value="SOLUTE CARRIER FAMILY 31 COPPER TRANSPORTERS"/>
    <property type="match status" value="1"/>
</dbReference>
<dbReference type="EMBL" id="CM031837">
    <property type="protein sequence ID" value="KAG6681284.1"/>
    <property type="molecule type" value="Genomic_DNA"/>
</dbReference>
<keyword evidence="2 6" id="KW-0812">Transmembrane</keyword>
<keyword evidence="3 6" id="KW-0187">Copper transport</keyword>
<evidence type="ECO:0000256" key="5">
    <source>
        <dbReference type="ARBA" id="ARBA00023136"/>
    </source>
</evidence>